<dbReference type="WBParaSite" id="ACRNAN_scaffold8043.g6564.t1">
    <property type="protein sequence ID" value="ACRNAN_scaffold8043.g6564.t1"/>
    <property type="gene ID" value="ACRNAN_scaffold8043.g6564"/>
</dbReference>
<sequence length="83" mass="8964">MTSSAEKKPTKGCIRLSIKPIPSSNLSDPPCPSAKMSLQHNSRSTARLGTLSFLSSISQSSPASPLVDLIQIQTDRFNEPHEN</sequence>
<dbReference type="Proteomes" id="UP000887540">
    <property type="component" value="Unplaced"/>
</dbReference>
<feature type="region of interest" description="Disordered" evidence="1">
    <location>
        <begin position="18"/>
        <end position="37"/>
    </location>
</feature>
<organism evidence="2 3">
    <name type="scientific">Acrobeloides nanus</name>
    <dbReference type="NCBI Taxonomy" id="290746"/>
    <lineage>
        <taxon>Eukaryota</taxon>
        <taxon>Metazoa</taxon>
        <taxon>Ecdysozoa</taxon>
        <taxon>Nematoda</taxon>
        <taxon>Chromadorea</taxon>
        <taxon>Rhabditida</taxon>
        <taxon>Tylenchina</taxon>
        <taxon>Cephalobomorpha</taxon>
        <taxon>Cephaloboidea</taxon>
        <taxon>Cephalobidae</taxon>
        <taxon>Acrobeloides</taxon>
    </lineage>
</organism>
<dbReference type="AlphaFoldDB" id="A0A914EH26"/>
<proteinExistence type="predicted"/>
<protein>
    <submittedName>
        <fullName evidence="3">Uncharacterized protein</fullName>
    </submittedName>
</protein>
<evidence type="ECO:0000313" key="2">
    <source>
        <dbReference type="Proteomes" id="UP000887540"/>
    </source>
</evidence>
<keyword evidence="2" id="KW-1185">Reference proteome</keyword>
<accession>A0A914EH26</accession>
<evidence type="ECO:0000313" key="3">
    <source>
        <dbReference type="WBParaSite" id="ACRNAN_scaffold8043.g6564.t1"/>
    </source>
</evidence>
<evidence type="ECO:0000256" key="1">
    <source>
        <dbReference type="SAM" id="MobiDB-lite"/>
    </source>
</evidence>
<reference evidence="3" key="1">
    <citation type="submission" date="2022-11" db="UniProtKB">
        <authorList>
            <consortium name="WormBaseParasite"/>
        </authorList>
    </citation>
    <scope>IDENTIFICATION</scope>
</reference>
<name>A0A914EH26_9BILA</name>